<protein>
    <submittedName>
        <fullName evidence="4">N-acetyltransferase</fullName>
    </submittedName>
</protein>
<keyword evidence="4" id="KW-0808">Transferase</keyword>
<gene>
    <name evidence="4" type="ORF">EQ811_08960</name>
    <name evidence="3" type="ORF">HHM13_11835</name>
    <name evidence="2" type="ORF">HHM24_11915</name>
</gene>
<proteinExistence type="predicted"/>
<dbReference type="EMBL" id="JABBMI010000091">
    <property type="protein sequence ID" value="NMK55418.1"/>
    <property type="molecule type" value="Genomic_DNA"/>
</dbReference>
<evidence type="ECO:0000313" key="3">
    <source>
        <dbReference type="EMBL" id="NMK98747.1"/>
    </source>
</evidence>
<evidence type="ECO:0000313" key="5">
    <source>
        <dbReference type="Proteomes" id="UP000291949"/>
    </source>
</evidence>
<dbReference type="Gene3D" id="3.40.630.30">
    <property type="match status" value="1"/>
</dbReference>
<evidence type="ECO:0000313" key="6">
    <source>
        <dbReference type="Proteomes" id="UP000538955"/>
    </source>
</evidence>
<dbReference type="Proteomes" id="UP000550736">
    <property type="component" value="Unassembled WGS sequence"/>
</dbReference>
<dbReference type="PROSITE" id="PS51186">
    <property type="entry name" value="GNAT"/>
    <property type="match status" value="1"/>
</dbReference>
<dbReference type="EMBL" id="SCHC01000003">
    <property type="protein sequence ID" value="TBW75969.1"/>
    <property type="molecule type" value="Genomic_DNA"/>
</dbReference>
<accession>A0A7Z8E2H4</accession>
<dbReference type="Proteomes" id="UP000291949">
    <property type="component" value="Unassembled WGS sequence"/>
</dbReference>
<dbReference type="InterPro" id="IPR016181">
    <property type="entry name" value="Acyl_CoA_acyltransferase"/>
</dbReference>
<feature type="domain" description="N-acetyltransferase" evidence="1">
    <location>
        <begin position="3"/>
        <end position="158"/>
    </location>
</feature>
<evidence type="ECO:0000259" key="1">
    <source>
        <dbReference type="PROSITE" id="PS51186"/>
    </source>
</evidence>
<reference evidence="6 7" key="2">
    <citation type="submission" date="2020-04" db="EMBL/GenBank/DDBJ databases">
        <title>The Epidemiology and Molecular Characteristics of Linezolid-Resistant Staphylococcus capitis in Huashan Hospital, Shanghai.</title>
        <authorList>
            <person name="Ding L."/>
            <person name="Li P."/>
            <person name="Yang Y."/>
            <person name="Lin D."/>
            <person name="Xu X."/>
        </authorList>
    </citation>
    <scope>NUCLEOTIDE SEQUENCE [LARGE SCALE GENOMIC DNA]</scope>
    <source>
        <strain evidence="3 7">12-86</strain>
        <strain evidence="2 6">17-84</strain>
    </source>
</reference>
<dbReference type="SUPFAM" id="SSF55729">
    <property type="entry name" value="Acyl-CoA N-acyltransferases (Nat)"/>
    <property type="match status" value="1"/>
</dbReference>
<dbReference type="AlphaFoldDB" id="A0A7Z8E2H4"/>
<keyword evidence="6" id="KW-1185">Reference proteome</keyword>
<evidence type="ECO:0000313" key="4">
    <source>
        <dbReference type="EMBL" id="TBW75969.1"/>
    </source>
</evidence>
<evidence type="ECO:0000313" key="7">
    <source>
        <dbReference type="Proteomes" id="UP000550736"/>
    </source>
</evidence>
<sequence length="176" mass="19889">MQIFLSTLTEVDYERSLDSIEQNYDQDPEMSWKERARVKNLRKSENYNSELEVIAKNDTNDVIGHVLLGEILLVSNNHQTTALAVGALSVQPDVREQGLGKALMQAVEERAKAEGYPAIFVHCYTEFFNHIGYVDAKQYDIVMEELGNDDTLSVKFLTSDIASLHGMTVMLPEVFD</sequence>
<dbReference type="Proteomes" id="UP000538955">
    <property type="component" value="Unassembled WGS sequence"/>
</dbReference>
<reference evidence="4 5" key="1">
    <citation type="journal article" date="2019" name="Sci. Transl. Med.">
        <title>Quorum sensing between bacterial species on the skin protects against epidermal injury in atopic dermatitis.</title>
        <authorList>
            <person name="Williams M.R."/>
        </authorList>
    </citation>
    <scope>NUCLEOTIDE SEQUENCE [LARGE SCALE GENOMIC DNA]</scope>
    <source>
        <strain evidence="4 5">H8</strain>
    </source>
</reference>
<dbReference type="RefSeq" id="WP_030065378.1">
    <property type="nucleotide sequence ID" value="NZ_AP014956.1"/>
</dbReference>
<comment type="caution">
    <text evidence="4">The sequence shown here is derived from an EMBL/GenBank/DDBJ whole genome shotgun (WGS) entry which is preliminary data.</text>
</comment>
<dbReference type="InterPro" id="IPR000182">
    <property type="entry name" value="GNAT_dom"/>
</dbReference>
<dbReference type="CDD" id="cd04301">
    <property type="entry name" value="NAT_SF"/>
    <property type="match status" value="1"/>
</dbReference>
<organism evidence="4 5">
    <name type="scientific">Staphylococcus capitis</name>
    <dbReference type="NCBI Taxonomy" id="29388"/>
    <lineage>
        <taxon>Bacteria</taxon>
        <taxon>Bacillati</taxon>
        <taxon>Bacillota</taxon>
        <taxon>Bacilli</taxon>
        <taxon>Bacillales</taxon>
        <taxon>Staphylococcaceae</taxon>
        <taxon>Staphylococcus</taxon>
    </lineage>
</organism>
<dbReference type="GO" id="GO:0016747">
    <property type="term" value="F:acyltransferase activity, transferring groups other than amino-acyl groups"/>
    <property type="evidence" value="ECO:0007669"/>
    <property type="project" value="InterPro"/>
</dbReference>
<dbReference type="Pfam" id="PF00583">
    <property type="entry name" value="Acetyltransf_1"/>
    <property type="match status" value="1"/>
</dbReference>
<dbReference type="EMBL" id="JABBLX010000055">
    <property type="protein sequence ID" value="NMK98747.1"/>
    <property type="molecule type" value="Genomic_DNA"/>
</dbReference>
<name>A0A7Z8E2H4_STACP</name>
<evidence type="ECO:0000313" key="2">
    <source>
        <dbReference type="EMBL" id="NMK55418.1"/>
    </source>
</evidence>